<accession>A0A8D5ZM85</accession>
<feature type="domain" description="Adenine deaminase C-terminal" evidence="6">
    <location>
        <begin position="416"/>
        <end position="578"/>
    </location>
</feature>
<dbReference type="Gene3D" id="2.30.40.10">
    <property type="entry name" value="Urease, subunit C, domain 1"/>
    <property type="match status" value="1"/>
</dbReference>
<dbReference type="InterPro" id="IPR026912">
    <property type="entry name" value="Adenine_deam_C"/>
</dbReference>
<name>A0A8D5ZM85_9BACL</name>
<dbReference type="InterPro" id="IPR032466">
    <property type="entry name" value="Metal_Hydrolase"/>
</dbReference>
<keyword evidence="8" id="KW-1185">Reference proteome</keyword>
<comment type="catalytic activity">
    <reaction evidence="4">
        <text>adenine + H2O + H(+) = hypoxanthine + NH4(+)</text>
        <dbReference type="Rhea" id="RHEA:23688"/>
        <dbReference type="ChEBI" id="CHEBI:15377"/>
        <dbReference type="ChEBI" id="CHEBI:15378"/>
        <dbReference type="ChEBI" id="CHEBI:16708"/>
        <dbReference type="ChEBI" id="CHEBI:17368"/>
        <dbReference type="ChEBI" id="CHEBI:28938"/>
        <dbReference type="EC" id="3.5.4.2"/>
    </reaction>
</comment>
<dbReference type="InterPro" id="IPR011059">
    <property type="entry name" value="Metal-dep_hydrolase_composite"/>
</dbReference>
<reference evidence="7" key="1">
    <citation type="journal article" date="2013" name="Int. J. Syst. Evol. Microbiol.">
        <title>Polycladomyces abyssicola gen. nov., sp. nov., a thermophilic filamentous bacterium isolated from hemipelagic sediment.</title>
        <authorList>
            <person name="Tsubouchi T."/>
            <person name="Shimane Y."/>
            <person name="Mori K."/>
            <person name="Usui K."/>
            <person name="Hiraki T."/>
            <person name="Tame A."/>
            <person name="Uematsu K."/>
            <person name="Maruyama T."/>
            <person name="Hatada Y."/>
        </authorList>
    </citation>
    <scope>NUCLEOTIDE SEQUENCE</scope>
    <source>
        <strain evidence="7">JIR-001</strain>
    </source>
</reference>
<evidence type="ECO:0000256" key="3">
    <source>
        <dbReference type="ARBA" id="ARBA00022801"/>
    </source>
</evidence>
<proteinExistence type="inferred from homology"/>
<dbReference type="PANTHER" id="PTHR11113">
    <property type="entry name" value="N-ACETYLGLUCOSAMINE-6-PHOSPHATE DEACETYLASE"/>
    <property type="match status" value="1"/>
</dbReference>
<organism evidence="7 8">
    <name type="scientific">Polycladomyces abyssicola</name>
    <dbReference type="NCBI Taxonomy" id="1125966"/>
    <lineage>
        <taxon>Bacteria</taxon>
        <taxon>Bacillati</taxon>
        <taxon>Bacillota</taxon>
        <taxon>Bacilli</taxon>
        <taxon>Bacillales</taxon>
        <taxon>Thermoactinomycetaceae</taxon>
        <taxon>Polycladomyces</taxon>
    </lineage>
</organism>
<reference evidence="7" key="2">
    <citation type="journal article" date="2021" name="Microbiol. Resour. Announc.">
        <title>Complete Genome Sequence of Polycladomyces abyssicola JIR-001T, Isolated from Hemipelagic Sediment in Deep Seawater.</title>
        <authorList>
            <person name="Tsubouchi T."/>
            <person name="Kaneko Y."/>
        </authorList>
    </citation>
    <scope>NUCLEOTIDE SEQUENCE</scope>
    <source>
        <strain evidence="7">JIR-001</strain>
    </source>
</reference>
<dbReference type="Gene3D" id="3.20.20.140">
    <property type="entry name" value="Metal-dependent hydrolases"/>
    <property type="match status" value="1"/>
</dbReference>
<dbReference type="InterPro" id="IPR006680">
    <property type="entry name" value="Amidohydro-rel"/>
</dbReference>
<evidence type="ECO:0000259" key="6">
    <source>
        <dbReference type="Pfam" id="PF13382"/>
    </source>
</evidence>
<dbReference type="SUPFAM" id="SSF51338">
    <property type="entry name" value="Composite domain of metallo-dependent hydrolases"/>
    <property type="match status" value="1"/>
</dbReference>
<gene>
    <name evidence="7" type="primary">ade</name>
    <name evidence="7" type="ORF">JIR001_03950</name>
</gene>
<evidence type="ECO:0000259" key="5">
    <source>
        <dbReference type="Pfam" id="PF01979"/>
    </source>
</evidence>
<dbReference type="Proteomes" id="UP000677436">
    <property type="component" value="Chromosome"/>
</dbReference>
<evidence type="ECO:0000313" key="7">
    <source>
        <dbReference type="EMBL" id="BCU80612.1"/>
    </source>
</evidence>
<dbReference type="Pfam" id="PF01979">
    <property type="entry name" value="Amidohydro_1"/>
    <property type="match status" value="1"/>
</dbReference>
<dbReference type="GO" id="GO:0000034">
    <property type="term" value="F:adenine deaminase activity"/>
    <property type="evidence" value="ECO:0007669"/>
    <property type="project" value="UniProtKB-EC"/>
</dbReference>
<keyword evidence="3" id="KW-0378">Hydrolase</keyword>
<dbReference type="PANTHER" id="PTHR11113:SF6">
    <property type="entry name" value="ADENINE DEAMINASE YERA-RELATED"/>
    <property type="match status" value="1"/>
</dbReference>
<dbReference type="EMBL" id="AP024601">
    <property type="protein sequence ID" value="BCU80612.1"/>
    <property type="molecule type" value="Genomic_DNA"/>
</dbReference>
<dbReference type="EC" id="3.5.4.2" evidence="2"/>
<dbReference type="KEGG" id="pabs:JIR001_03950"/>
<dbReference type="Pfam" id="PF13382">
    <property type="entry name" value="Adenine_deam_C"/>
    <property type="match status" value="1"/>
</dbReference>
<sequence length="589" mass="66871">MVLPMDSKERRKLVETAMGRRSPSLVLSGAEVLNVYTGRMERADVAVAGRWIAYVGDLEEARIRPETGTRVLDVSGCVLVPGYIEVHAHPFILYNPVTLAEHVLPLGTTMLISDNLFFFLWLKEKEIIRLWEELSRLPVKYGWWARLDPQTHLPESLSHLLDDERVRRFLHHPLVLQAGELSDWMPLLNGDERMHGWIGTAHEWNKRVEGHAPGASYRTLARLAAAGVTGDHESISPDEVWDRLRLGYMVTLRHSSLRPDLPVLMEGLVREREVPWHRLMMTTDGPSPSYFRHGFVDQLIRTAIEAGCDPVRAYQMVTINPAVYYRMDERIGGIAPGRLADINVLSSLDEPVPLKVIANGELVAADGQWVKSPPSIEWTRFSVMQRSFTWRADVQQLRWQVKEGETVPVLNLINPVITKLTEETVSTGPDGVALSEDDDRLFAYLIDRNGRWITRSLIRGFGRNIDALVSTYNGSGDCLVIGRNIEAMAQAVRRTFDDGGGITWIQGGETYFHLPLPLLGMMSEWPMEKLVEKTDELTDKLKRFGHPYYDPIYTFLFLTSTNLPQARLTADGVLRVKDRTFVYPAERWG</sequence>
<feature type="domain" description="Amidohydrolase-related" evidence="5">
    <location>
        <begin position="78"/>
        <end position="363"/>
    </location>
</feature>
<evidence type="ECO:0000256" key="1">
    <source>
        <dbReference type="ARBA" id="ARBA00006773"/>
    </source>
</evidence>
<evidence type="ECO:0000256" key="2">
    <source>
        <dbReference type="ARBA" id="ARBA00012782"/>
    </source>
</evidence>
<evidence type="ECO:0000313" key="8">
    <source>
        <dbReference type="Proteomes" id="UP000677436"/>
    </source>
</evidence>
<dbReference type="RefSeq" id="WP_212773960.1">
    <property type="nucleotide sequence ID" value="NZ_AP024601.1"/>
</dbReference>
<dbReference type="AlphaFoldDB" id="A0A8D5ZM85"/>
<evidence type="ECO:0000256" key="4">
    <source>
        <dbReference type="ARBA" id="ARBA00047720"/>
    </source>
</evidence>
<comment type="similarity">
    <text evidence="1">Belongs to the metallo-dependent hydrolases superfamily. Adenine deaminase family.</text>
</comment>
<dbReference type="SUPFAM" id="SSF51556">
    <property type="entry name" value="Metallo-dependent hydrolases"/>
    <property type="match status" value="1"/>
</dbReference>
<protein>
    <recommendedName>
        <fullName evidence="2">adenine deaminase</fullName>
        <ecNumber evidence="2">3.5.4.2</ecNumber>
    </recommendedName>
</protein>